<accession>A0ABW6IEG5</accession>
<comment type="caution">
    <text evidence="2">The sequence shown here is derived from an EMBL/GenBank/DDBJ whole genome shotgun (WGS) entry which is preliminary data.</text>
</comment>
<dbReference type="Proteomes" id="UP001600165">
    <property type="component" value="Unassembled WGS sequence"/>
</dbReference>
<proteinExistence type="predicted"/>
<dbReference type="InterPro" id="IPR000836">
    <property type="entry name" value="PRTase_dom"/>
</dbReference>
<organism evidence="2 3">
    <name type="scientific">Almyronema epifaneia S1</name>
    <dbReference type="NCBI Taxonomy" id="2991925"/>
    <lineage>
        <taxon>Bacteria</taxon>
        <taxon>Bacillati</taxon>
        <taxon>Cyanobacteriota</taxon>
        <taxon>Cyanophyceae</taxon>
        <taxon>Nodosilineales</taxon>
        <taxon>Nodosilineaceae</taxon>
        <taxon>Almyronema</taxon>
        <taxon>Almyronema epifaneia</taxon>
    </lineage>
</organism>
<gene>
    <name evidence="2" type="ORF">ACFVKH_07255</name>
</gene>
<evidence type="ECO:0000259" key="1">
    <source>
        <dbReference type="Pfam" id="PF00156"/>
    </source>
</evidence>
<keyword evidence="2" id="KW-0808">Transferase</keyword>
<name>A0ABW6IEG5_9CYAN</name>
<dbReference type="CDD" id="cd06223">
    <property type="entry name" value="PRTases_typeI"/>
    <property type="match status" value="1"/>
</dbReference>
<dbReference type="RefSeq" id="WP_377963463.1">
    <property type="nucleotide sequence ID" value="NZ_JBHZOL010000048.1"/>
</dbReference>
<dbReference type="Pfam" id="PF00156">
    <property type="entry name" value="Pribosyltran"/>
    <property type="match status" value="1"/>
</dbReference>
<dbReference type="Gene3D" id="3.40.50.2020">
    <property type="match status" value="1"/>
</dbReference>
<keyword evidence="2" id="KW-0328">Glycosyltransferase</keyword>
<evidence type="ECO:0000313" key="2">
    <source>
        <dbReference type="EMBL" id="MFE4106065.1"/>
    </source>
</evidence>
<protein>
    <submittedName>
        <fullName evidence="2">Phosphoribosyltransferase</fullName>
    </submittedName>
</protein>
<dbReference type="SUPFAM" id="SSF53271">
    <property type="entry name" value="PRTase-like"/>
    <property type="match status" value="1"/>
</dbReference>
<keyword evidence="3" id="KW-1185">Reference proteome</keyword>
<dbReference type="Gene3D" id="3.30.1310.20">
    <property type="entry name" value="PRTase-like"/>
    <property type="match status" value="1"/>
</dbReference>
<dbReference type="InterPro" id="IPR029057">
    <property type="entry name" value="PRTase-like"/>
</dbReference>
<evidence type="ECO:0000313" key="3">
    <source>
        <dbReference type="Proteomes" id="UP001600165"/>
    </source>
</evidence>
<sequence length="236" mass="25559">MKARFHNRTDAGRQLAQKLLSYAKRPDVIVLALPRGGVPVAYEVATVLQVPLDLCLVRKLGVPNHAELAMGAIARPDIRVLNSDIIASLNVSPQAIAQVTQQEEQELQRRDRCYRGQRPSPCLRDRTVILIDDGIATGSTLSAAIAALKQQAPARIVVAVPVAPASTAALIEQVVDQLVCLQLPENLYSISLWYEDFSQTSDDEVKQLLAKASSSLLALSAATSFNGVDPQGTSRW</sequence>
<reference evidence="2 3" key="1">
    <citation type="submission" date="2024-10" db="EMBL/GenBank/DDBJ databases">
        <authorList>
            <person name="Ratan Roy A."/>
            <person name="Morales Sandoval P.H."/>
            <person name="De Los Santos Villalobos S."/>
            <person name="Chakraborty S."/>
            <person name="Mukherjee J."/>
        </authorList>
    </citation>
    <scope>NUCLEOTIDE SEQUENCE [LARGE SCALE GENOMIC DNA]</scope>
    <source>
        <strain evidence="2 3">S1</strain>
    </source>
</reference>
<feature type="domain" description="Phosphoribosyltransferase" evidence="1">
    <location>
        <begin position="7"/>
        <end position="182"/>
    </location>
</feature>
<dbReference type="EMBL" id="JBHZOL010000048">
    <property type="protein sequence ID" value="MFE4106065.1"/>
    <property type="molecule type" value="Genomic_DNA"/>
</dbReference>
<dbReference type="GO" id="GO:0016757">
    <property type="term" value="F:glycosyltransferase activity"/>
    <property type="evidence" value="ECO:0007669"/>
    <property type="project" value="UniProtKB-KW"/>
</dbReference>